<evidence type="ECO:0000313" key="7">
    <source>
        <dbReference type="Proteomes" id="UP001149163"/>
    </source>
</evidence>
<dbReference type="GO" id="GO:0016020">
    <property type="term" value="C:membrane"/>
    <property type="evidence" value="ECO:0007669"/>
    <property type="project" value="UniProtKB-SubCell"/>
</dbReference>
<evidence type="ECO:0000313" key="6">
    <source>
        <dbReference type="EMBL" id="KAJ5151475.1"/>
    </source>
</evidence>
<evidence type="ECO:0000256" key="3">
    <source>
        <dbReference type="ARBA" id="ARBA00022989"/>
    </source>
</evidence>
<name>A0A9W9LET5_9EURO</name>
<accession>A0A9W9LET5</accession>
<feature type="transmembrane region" description="Helical" evidence="5">
    <location>
        <begin position="90"/>
        <end position="106"/>
    </location>
</feature>
<keyword evidence="3 5" id="KW-1133">Transmembrane helix</keyword>
<dbReference type="InterPro" id="IPR050360">
    <property type="entry name" value="MFS_Sugar_Transporters"/>
</dbReference>
<gene>
    <name evidence="6" type="ORF">N7482_010727</name>
</gene>
<sequence>MVSICSSISSPSPLSPISAVAVYYLCGLAFMSLIMFLLGFVALAPYASSALFLVWNCGYQLTVGPSAYVLVGEVSSTRLRAKRVALARNAYNLSLLVNYFVGPYILNPTKGNWKGKTGFLTGGIIIFFWIWAWFRLSETKKTGLLRS</sequence>
<comment type="subcellular location">
    <subcellularLocation>
        <location evidence="1">Membrane</location>
        <topology evidence="1">Multi-pass membrane protein</topology>
    </subcellularLocation>
</comment>
<evidence type="ECO:0000256" key="1">
    <source>
        <dbReference type="ARBA" id="ARBA00004141"/>
    </source>
</evidence>
<feature type="transmembrane region" description="Helical" evidence="5">
    <location>
        <begin position="118"/>
        <end position="136"/>
    </location>
</feature>
<dbReference type="InterPro" id="IPR005828">
    <property type="entry name" value="MFS_sugar_transport-like"/>
</dbReference>
<keyword evidence="2 5" id="KW-0812">Transmembrane</keyword>
<dbReference type="Gene3D" id="1.20.1250.20">
    <property type="entry name" value="MFS general substrate transporter like domains"/>
    <property type="match status" value="1"/>
</dbReference>
<organism evidence="6 7">
    <name type="scientific">Penicillium canariense</name>
    <dbReference type="NCBI Taxonomy" id="189055"/>
    <lineage>
        <taxon>Eukaryota</taxon>
        <taxon>Fungi</taxon>
        <taxon>Dikarya</taxon>
        <taxon>Ascomycota</taxon>
        <taxon>Pezizomycotina</taxon>
        <taxon>Eurotiomycetes</taxon>
        <taxon>Eurotiomycetidae</taxon>
        <taxon>Eurotiales</taxon>
        <taxon>Aspergillaceae</taxon>
        <taxon>Penicillium</taxon>
    </lineage>
</organism>
<dbReference type="OrthoDB" id="4366261at2759"/>
<protein>
    <recommendedName>
        <fullName evidence="8">Major facilitator superfamily (MFS) profile domain-containing protein</fullName>
    </recommendedName>
</protein>
<reference evidence="6" key="2">
    <citation type="journal article" date="2023" name="IMA Fungus">
        <title>Comparative genomic study of the Penicillium genus elucidates a diverse pangenome and 15 lateral gene transfer events.</title>
        <authorList>
            <person name="Petersen C."/>
            <person name="Sorensen T."/>
            <person name="Nielsen M.R."/>
            <person name="Sondergaard T.E."/>
            <person name="Sorensen J.L."/>
            <person name="Fitzpatrick D.A."/>
            <person name="Frisvad J.C."/>
            <person name="Nielsen K.L."/>
        </authorList>
    </citation>
    <scope>NUCLEOTIDE SEQUENCE</scope>
    <source>
        <strain evidence="6">IBT 26290</strain>
    </source>
</reference>
<dbReference type="GeneID" id="81432027"/>
<feature type="transmembrane region" description="Helical" evidence="5">
    <location>
        <begin position="21"/>
        <end position="44"/>
    </location>
</feature>
<proteinExistence type="predicted"/>
<feature type="transmembrane region" description="Helical" evidence="5">
    <location>
        <begin position="50"/>
        <end position="70"/>
    </location>
</feature>
<evidence type="ECO:0000256" key="4">
    <source>
        <dbReference type="ARBA" id="ARBA00023136"/>
    </source>
</evidence>
<dbReference type="InterPro" id="IPR036259">
    <property type="entry name" value="MFS_trans_sf"/>
</dbReference>
<comment type="caution">
    <text evidence="6">The sequence shown here is derived from an EMBL/GenBank/DDBJ whole genome shotgun (WGS) entry which is preliminary data.</text>
</comment>
<dbReference type="EMBL" id="JAPQKN010000008">
    <property type="protein sequence ID" value="KAJ5151475.1"/>
    <property type="molecule type" value="Genomic_DNA"/>
</dbReference>
<dbReference type="Proteomes" id="UP001149163">
    <property type="component" value="Unassembled WGS sequence"/>
</dbReference>
<dbReference type="RefSeq" id="XP_056538808.1">
    <property type="nucleotide sequence ID" value="XM_056692851.1"/>
</dbReference>
<dbReference type="PANTHER" id="PTHR48022:SF5">
    <property type="entry name" value="ALPHA-GLUCOSIDES PERMEASE MPH2-RELATED"/>
    <property type="match status" value="1"/>
</dbReference>
<dbReference type="GO" id="GO:0005351">
    <property type="term" value="F:carbohydrate:proton symporter activity"/>
    <property type="evidence" value="ECO:0007669"/>
    <property type="project" value="TreeGrafter"/>
</dbReference>
<evidence type="ECO:0000256" key="2">
    <source>
        <dbReference type="ARBA" id="ARBA00022692"/>
    </source>
</evidence>
<dbReference type="AlphaFoldDB" id="A0A9W9LET5"/>
<dbReference type="Pfam" id="PF00083">
    <property type="entry name" value="Sugar_tr"/>
    <property type="match status" value="1"/>
</dbReference>
<dbReference type="SUPFAM" id="SSF103473">
    <property type="entry name" value="MFS general substrate transporter"/>
    <property type="match status" value="1"/>
</dbReference>
<reference evidence="6" key="1">
    <citation type="submission" date="2022-11" db="EMBL/GenBank/DDBJ databases">
        <authorList>
            <person name="Petersen C."/>
        </authorList>
    </citation>
    <scope>NUCLEOTIDE SEQUENCE</scope>
    <source>
        <strain evidence="6">IBT 26290</strain>
    </source>
</reference>
<evidence type="ECO:0008006" key="8">
    <source>
        <dbReference type="Google" id="ProtNLM"/>
    </source>
</evidence>
<evidence type="ECO:0000256" key="5">
    <source>
        <dbReference type="SAM" id="Phobius"/>
    </source>
</evidence>
<keyword evidence="4 5" id="KW-0472">Membrane</keyword>
<dbReference type="PANTHER" id="PTHR48022">
    <property type="entry name" value="PLASTIDIC GLUCOSE TRANSPORTER 4"/>
    <property type="match status" value="1"/>
</dbReference>
<keyword evidence="7" id="KW-1185">Reference proteome</keyword>